<feature type="non-terminal residue" evidence="2">
    <location>
        <position position="1"/>
    </location>
</feature>
<organism evidence="2 3">
    <name type="scientific">Dactylonectria estremocensis</name>
    <dbReference type="NCBI Taxonomy" id="1079267"/>
    <lineage>
        <taxon>Eukaryota</taxon>
        <taxon>Fungi</taxon>
        <taxon>Dikarya</taxon>
        <taxon>Ascomycota</taxon>
        <taxon>Pezizomycotina</taxon>
        <taxon>Sordariomycetes</taxon>
        <taxon>Hypocreomycetidae</taxon>
        <taxon>Hypocreales</taxon>
        <taxon>Nectriaceae</taxon>
        <taxon>Dactylonectria</taxon>
    </lineage>
</organism>
<dbReference type="EMBL" id="JAGMUU010000029">
    <property type="protein sequence ID" value="KAH7120076.1"/>
    <property type="molecule type" value="Genomic_DNA"/>
</dbReference>
<feature type="compositionally biased region" description="Basic and acidic residues" evidence="1">
    <location>
        <begin position="155"/>
        <end position="169"/>
    </location>
</feature>
<sequence>MDIRDNIAEALERIDILTNQATSHERYKLSRAREILRSCMDNEALWRQDQTACGKARELVDFLDVYSRRQVGLDVCRFDADGCLVPKAVDTETLLEKFSDNALEEANAIGYFLGVPQEREEPWSVVINTRTTASRRREFVSPQRRPGSVAEYDSADGHDKAEESDPFSDGRRWLYIL</sequence>
<feature type="region of interest" description="Disordered" evidence="1">
    <location>
        <begin position="137"/>
        <end position="169"/>
    </location>
</feature>
<dbReference type="Proteomes" id="UP000717696">
    <property type="component" value="Unassembled WGS sequence"/>
</dbReference>
<dbReference type="OrthoDB" id="5077206at2759"/>
<protein>
    <submittedName>
        <fullName evidence="2">Uncharacterized protein</fullName>
    </submittedName>
</protein>
<proteinExistence type="predicted"/>
<comment type="caution">
    <text evidence="2">The sequence shown here is derived from an EMBL/GenBank/DDBJ whole genome shotgun (WGS) entry which is preliminary data.</text>
</comment>
<gene>
    <name evidence="2" type="ORF">B0J13DRAFT_568124</name>
</gene>
<evidence type="ECO:0000256" key="1">
    <source>
        <dbReference type="SAM" id="MobiDB-lite"/>
    </source>
</evidence>
<name>A0A9P9IGS5_9HYPO</name>
<evidence type="ECO:0000313" key="3">
    <source>
        <dbReference type="Proteomes" id="UP000717696"/>
    </source>
</evidence>
<keyword evidence="3" id="KW-1185">Reference proteome</keyword>
<accession>A0A9P9IGS5</accession>
<reference evidence="2" key="1">
    <citation type="journal article" date="2021" name="Nat. Commun.">
        <title>Genetic determinants of endophytism in the Arabidopsis root mycobiome.</title>
        <authorList>
            <person name="Mesny F."/>
            <person name="Miyauchi S."/>
            <person name="Thiergart T."/>
            <person name="Pickel B."/>
            <person name="Atanasova L."/>
            <person name="Karlsson M."/>
            <person name="Huettel B."/>
            <person name="Barry K.W."/>
            <person name="Haridas S."/>
            <person name="Chen C."/>
            <person name="Bauer D."/>
            <person name="Andreopoulos W."/>
            <person name="Pangilinan J."/>
            <person name="LaButti K."/>
            <person name="Riley R."/>
            <person name="Lipzen A."/>
            <person name="Clum A."/>
            <person name="Drula E."/>
            <person name="Henrissat B."/>
            <person name="Kohler A."/>
            <person name="Grigoriev I.V."/>
            <person name="Martin F.M."/>
            <person name="Hacquard S."/>
        </authorList>
    </citation>
    <scope>NUCLEOTIDE SEQUENCE</scope>
    <source>
        <strain evidence="2">MPI-CAGE-AT-0021</strain>
    </source>
</reference>
<evidence type="ECO:0000313" key="2">
    <source>
        <dbReference type="EMBL" id="KAH7120076.1"/>
    </source>
</evidence>
<dbReference type="AlphaFoldDB" id="A0A9P9IGS5"/>